<evidence type="ECO:0000256" key="1">
    <source>
        <dbReference type="SAM" id="SignalP"/>
    </source>
</evidence>
<reference evidence="2 3" key="1">
    <citation type="submission" date="2024-10" db="EMBL/GenBank/DDBJ databases">
        <title>The Natural Products Discovery Center: Release of the First 8490 Sequenced Strains for Exploring Actinobacteria Biosynthetic Diversity.</title>
        <authorList>
            <person name="Kalkreuter E."/>
            <person name="Kautsar S.A."/>
            <person name="Yang D."/>
            <person name="Bader C.D."/>
            <person name="Teijaro C.N."/>
            <person name="Fluegel L."/>
            <person name="Davis C.M."/>
            <person name="Simpson J.R."/>
            <person name="Lauterbach L."/>
            <person name="Steele A.D."/>
            <person name="Gui C."/>
            <person name="Meng S."/>
            <person name="Li G."/>
            <person name="Viehrig K."/>
            <person name="Ye F."/>
            <person name="Su P."/>
            <person name="Kiefer A.F."/>
            <person name="Nichols A."/>
            <person name="Cepeda A.J."/>
            <person name="Yan W."/>
            <person name="Fan B."/>
            <person name="Jiang Y."/>
            <person name="Adhikari A."/>
            <person name="Zheng C.-J."/>
            <person name="Schuster L."/>
            <person name="Cowan T.M."/>
            <person name="Smanski M.J."/>
            <person name="Chevrette M.G."/>
            <person name="De Carvalho L.P.S."/>
            <person name="Shen B."/>
        </authorList>
    </citation>
    <scope>NUCLEOTIDE SEQUENCE [LARGE SCALE GENOMIC DNA]</scope>
    <source>
        <strain evidence="2 3">NPDC050545</strain>
    </source>
</reference>
<evidence type="ECO:0000313" key="3">
    <source>
        <dbReference type="Proteomes" id="UP001612741"/>
    </source>
</evidence>
<proteinExistence type="predicted"/>
<dbReference type="Proteomes" id="UP001612741">
    <property type="component" value="Unassembled WGS sequence"/>
</dbReference>
<evidence type="ECO:0000313" key="2">
    <source>
        <dbReference type="EMBL" id="MFI6501945.1"/>
    </source>
</evidence>
<dbReference type="RefSeq" id="WP_397086866.1">
    <property type="nucleotide sequence ID" value="NZ_JBITGY010000009.1"/>
</dbReference>
<keyword evidence="3" id="KW-1185">Reference proteome</keyword>
<feature type="chain" id="PRO_5046048800" evidence="1">
    <location>
        <begin position="26"/>
        <end position="147"/>
    </location>
</feature>
<comment type="caution">
    <text evidence="2">The sequence shown here is derived from an EMBL/GenBank/DDBJ whole genome shotgun (WGS) entry which is preliminary data.</text>
</comment>
<gene>
    <name evidence="2" type="ORF">ACIBG2_31505</name>
</gene>
<protein>
    <submittedName>
        <fullName evidence="2">Uncharacterized protein</fullName>
    </submittedName>
</protein>
<sequence>MQYRFPIVAAAVVAAILALAGNASAAQSANAAAAGRKTLAVYEKTGGFAGVVDTVVVDDSGTAHVISRTSLDIQLTSTELRSLQAGLNRIRTWWPSTTGCNVPDHFRHSLSYQGRYASRCHTVPSDWQSAVDRFEALLNRAGAHAQQ</sequence>
<name>A0ABW7Z198_9ACTN</name>
<dbReference type="EMBL" id="JBITGY010000009">
    <property type="protein sequence ID" value="MFI6501945.1"/>
    <property type="molecule type" value="Genomic_DNA"/>
</dbReference>
<accession>A0ABW7Z198</accession>
<feature type="signal peptide" evidence="1">
    <location>
        <begin position="1"/>
        <end position="25"/>
    </location>
</feature>
<keyword evidence="1" id="KW-0732">Signal</keyword>
<organism evidence="2 3">
    <name type="scientific">Nonomuraea typhae</name>
    <dbReference type="NCBI Taxonomy" id="2603600"/>
    <lineage>
        <taxon>Bacteria</taxon>
        <taxon>Bacillati</taxon>
        <taxon>Actinomycetota</taxon>
        <taxon>Actinomycetes</taxon>
        <taxon>Streptosporangiales</taxon>
        <taxon>Streptosporangiaceae</taxon>
        <taxon>Nonomuraea</taxon>
    </lineage>
</organism>